<keyword evidence="5 7" id="KW-0326">Glycosidase</keyword>
<dbReference type="InterPro" id="IPR017853">
    <property type="entry name" value="GH"/>
</dbReference>
<dbReference type="GO" id="GO:0030245">
    <property type="term" value="P:cellulose catabolic process"/>
    <property type="evidence" value="ECO:0007669"/>
    <property type="project" value="UniProtKB-KW"/>
</dbReference>
<evidence type="ECO:0000256" key="1">
    <source>
        <dbReference type="ARBA" id="ARBA00005641"/>
    </source>
</evidence>
<gene>
    <name evidence="10" type="ORF">C4K88_07470</name>
</gene>
<reference evidence="10 11" key="1">
    <citation type="journal article" date="2014" name="Int. J. Syst. Evol. Microbiol.">
        <title>Arthrobacter pityocampae sp. nov., isolated from Thaumetopoea pityocampa (Lep., Thaumetopoeidae).</title>
        <authorList>
            <person name="Ince I.A."/>
            <person name="Demirbag Z."/>
            <person name="Kati H."/>
        </authorList>
    </citation>
    <scope>NUCLEOTIDE SEQUENCE [LARGE SCALE GENOMIC DNA]</scope>
    <source>
        <strain evidence="10 11">Tp2</strain>
    </source>
</reference>
<dbReference type="PANTHER" id="PTHR31297">
    <property type="entry name" value="GLUCAN ENDO-1,6-BETA-GLUCOSIDASE B"/>
    <property type="match status" value="1"/>
</dbReference>
<evidence type="ECO:0000256" key="3">
    <source>
        <dbReference type="ARBA" id="ARBA00023001"/>
    </source>
</evidence>
<comment type="caution">
    <text evidence="10">The sequence shown here is derived from an EMBL/GenBank/DDBJ whole genome shotgun (WGS) entry which is preliminary data.</text>
</comment>
<dbReference type="EMBL" id="PRKW01000003">
    <property type="protein sequence ID" value="PPB49522.1"/>
    <property type="molecule type" value="Genomic_DNA"/>
</dbReference>
<evidence type="ECO:0000256" key="5">
    <source>
        <dbReference type="ARBA" id="ARBA00023295"/>
    </source>
</evidence>
<dbReference type="GO" id="GO:0008422">
    <property type="term" value="F:beta-glucosidase activity"/>
    <property type="evidence" value="ECO:0007669"/>
    <property type="project" value="TreeGrafter"/>
</dbReference>
<dbReference type="OrthoDB" id="4771662at2"/>
<evidence type="ECO:0000256" key="4">
    <source>
        <dbReference type="ARBA" id="ARBA00023277"/>
    </source>
</evidence>
<dbReference type="AlphaFoldDB" id="A0A2S5IY53"/>
<sequence>MQGCNRPEQDNPPPGRARHRGVGRLRVRALAVVLLVVLSLTAAGCTPSRDSEVEPTAAPPSTTGFVAAEGRGLVVDGEPTRLKAVNFSNLYHRNLDGNDLLESQHHSEVDFERAKELGFNSVRFAFDGEWFVDSPETFMAWLDQNVAWARDHDIRLILDLHTPIGGFWLDPTSDAVSFDVWSDPALQQKNADLWRAIAARYKDEPAIAAYDLLNEPVTTDATGEQWKELAQELVDAVRSEDPNHLLVIGGIYGVDGKYGAAGIDQHFLVDDENAMYDFHFYEPIKYTHQYASWVEGPIQDGGGYPDPDIVLPTGEKVMLPESRISTPSLPTGTTDWAAYDSGIVPLTDASAIAATPLVTVQGGMQGTATFDAITVTEYGPDGTELRTIIDEPMDKNGTLDWYQWTFGGDPAAPPGFAREATGHEDDGSLSISDAEDASAVSGWSNDGRLFKVTSGNQYRIQGYMRGQNISSTTETDPRITLHLDVYTRSPGAAEGGFIERDKDYLAYEMAKHLEFGADNDVPMSVMEFGTVRQAFEMEDKGGDQWVTDMLALLEENDLSFAYWEYHGTQMGLYLSGSGQPGEPNTALQDVLRRELP</sequence>
<accession>A0A2S5IY53</accession>
<dbReference type="GO" id="GO:0009986">
    <property type="term" value="C:cell surface"/>
    <property type="evidence" value="ECO:0007669"/>
    <property type="project" value="TreeGrafter"/>
</dbReference>
<evidence type="ECO:0000256" key="6">
    <source>
        <dbReference type="ARBA" id="ARBA00023326"/>
    </source>
</evidence>
<dbReference type="GO" id="GO:0005576">
    <property type="term" value="C:extracellular region"/>
    <property type="evidence" value="ECO:0007669"/>
    <property type="project" value="TreeGrafter"/>
</dbReference>
<keyword evidence="4" id="KW-0119">Carbohydrate metabolism</keyword>
<organism evidence="10 11">
    <name type="scientific">Arthrobacter pityocampae</name>
    <dbReference type="NCBI Taxonomy" id="547334"/>
    <lineage>
        <taxon>Bacteria</taxon>
        <taxon>Bacillati</taxon>
        <taxon>Actinomycetota</taxon>
        <taxon>Actinomycetes</taxon>
        <taxon>Micrococcales</taxon>
        <taxon>Micrococcaceae</taxon>
        <taxon>Arthrobacter</taxon>
    </lineage>
</organism>
<keyword evidence="11" id="KW-1185">Reference proteome</keyword>
<evidence type="ECO:0000256" key="2">
    <source>
        <dbReference type="ARBA" id="ARBA00022801"/>
    </source>
</evidence>
<keyword evidence="3" id="KW-0136">Cellulose degradation</keyword>
<evidence type="ECO:0000313" key="11">
    <source>
        <dbReference type="Proteomes" id="UP000239297"/>
    </source>
</evidence>
<comment type="similarity">
    <text evidence="1 7">Belongs to the glycosyl hydrolase 5 (cellulase A) family.</text>
</comment>
<dbReference type="SUPFAM" id="SSF51445">
    <property type="entry name" value="(Trans)glycosidases"/>
    <property type="match status" value="1"/>
</dbReference>
<keyword evidence="6" id="KW-0624">Polysaccharide degradation</keyword>
<dbReference type="InterPro" id="IPR050386">
    <property type="entry name" value="Glycosyl_hydrolase_5"/>
</dbReference>
<proteinExistence type="inferred from homology"/>
<feature type="region of interest" description="Disordered" evidence="8">
    <location>
        <begin position="1"/>
        <end position="21"/>
    </location>
</feature>
<name>A0A2S5IY53_9MICC</name>
<keyword evidence="2 7" id="KW-0378">Hydrolase</keyword>
<protein>
    <recommendedName>
        <fullName evidence="9">Glycoside hydrolase family 5 domain-containing protein</fullName>
    </recommendedName>
</protein>
<evidence type="ECO:0000256" key="7">
    <source>
        <dbReference type="RuleBase" id="RU361153"/>
    </source>
</evidence>
<dbReference type="Gene3D" id="3.20.20.80">
    <property type="entry name" value="Glycosidases"/>
    <property type="match status" value="2"/>
</dbReference>
<dbReference type="InterPro" id="IPR001547">
    <property type="entry name" value="Glyco_hydro_5"/>
</dbReference>
<evidence type="ECO:0000256" key="8">
    <source>
        <dbReference type="SAM" id="MobiDB-lite"/>
    </source>
</evidence>
<evidence type="ECO:0000313" key="10">
    <source>
        <dbReference type="EMBL" id="PPB49522.1"/>
    </source>
</evidence>
<dbReference type="Pfam" id="PF00150">
    <property type="entry name" value="Cellulase"/>
    <property type="match status" value="1"/>
</dbReference>
<evidence type="ECO:0000259" key="9">
    <source>
        <dbReference type="Pfam" id="PF00150"/>
    </source>
</evidence>
<dbReference type="PANTHER" id="PTHR31297:SF41">
    <property type="entry name" value="ENDOGLUCANASE, PUTATIVE (AFU_ORTHOLOGUE AFUA_5G01830)-RELATED"/>
    <property type="match status" value="1"/>
</dbReference>
<feature type="domain" description="Glycoside hydrolase family 5" evidence="9">
    <location>
        <begin position="106"/>
        <end position="291"/>
    </location>
</feature>
<dbReference type="Proteomes" id="UP000239297">
    <property type="component" value="Unassembled WGS sequence"/>
</dbReference>